<dbReference type="EMBL" id="VFYP01000001">
    <property type="protein sequence ID" value="TPP11726.1"/>
    <property type="molecule type" value="Genomic_DNA"/>
</dbReference>
<comment type="function">
    <text evidence="9">Catalyzes the transfer of an acetyl group from acetyl-CoA to the 6'-amino group of aminoglycoside molecules conferring resistance to antibiotics containing the purpurosamine ring.</text>
</comment>
<evidence type="ECO:0000256" key="5">
    <source>
        <dbReference type="ARBA" id="ARBA00023251"/>
    </source>
</evidence>
<evidence type="ECO:0000313" key="11">
    <source>
        <dbReference type="EMBL" id="TPP11726.1"/>
    </source>
</evidence>
<comment type="subunit">
    <text evidence="1 9">Homodimer.</text>
</comment>
<name>A0A504UST2_9HYPH</name>
<dbReference type="PIRSF" id="PIRSF000452">
    <property type="entry name" value="6-N-acetyltransf"/>
    <property type="match status" value="1"/>
</dbReference>
<keyword evidence="6 9" id="KW-0012">Acyltransferase</keyword>
<dbReference type="CDD" id="cd04301">
    <property type="entry name" value="NAT_SF"/>
    <property type="match status" value="1"/>
</dbReference>
<gene>
    <name evidence="11" type="ORF">FJQ55_13285</name>
</gene>
<dbReference type="InterPro" id="IPR024170">
    <property type="entry name" value="Aminoglycoside_N6-AcTrfrase"/>
</dbReference>
<dbReference type="Proteomes" id="UP000316429">
    <property type="component" value="Unassembled WGS sequence"/>
</dbReference>
<keyword evidence="5 9" id="KW-0046">Antibiotic resistance</keyword>
<keyword evidence="12" id="KW-1185">Reference proteome</keyword>
<organism evidence="11 12">
    <name type="scientific">Rhizobium glycinendophyticum</name>
    <dbReference type="NCBI Taxonomy" id="2589807"/>
    <lineage>
        <taxon>Bacteria</taxon>
        <taxon>Pseudomonadati</taxon>
        <taxon>Pseudomonadota</taxon>
        <taxon>Alphaproteobacteria</taxon>
        <taxon>Hyphomicrobiales</taxon>
        <taxon>Rhizobiaceae</taxon>
        <taxon>Rhizobium/Agrobacterium group</taxon>
        <taxon>Rhizobium</taxon>
    </lineage>
</organism>
<evidence type="ECO:0000256" key="4">
    <source>
        <dbReference type="ARBA" id="ARBA00022679"/>
    </source>
</evidence>
<accession>A0A504UST2</accession>
<reference evidence="11 12" key="1">
    <citation type="submission" date="2019-06" db="EMBL/GenBank/DDBJ databases">
        <title>Rhizobium sp. CL12 isolated from roots of soybean.</title>
        <authorList>
            <person name="Wang C."/>
        </authorList>
    </citation>
    <scope>NUCLEOTIDE SEQUENCE [LARGE SCALE GENOMIC DNA]</scope>
    <source>
        <strain evidence="11 12">CL12</strain>
    </source>
</reference>
<dbReference type="AlphaFoldDB" id="A0A504UST2"/>
<dbReference type="GO" id="GO:0046677">
    <property type="term" value="P:response to antibiotic"/>
    <property type="evidence" value="ECO:0007669"/>
    <property type="project" value="UniProtKB-KW"/>
</dbReference>
<keyword evidence="4 9" id="KW-0808">Transferase</keyword>
<evidence type="ECO:0000256" key="2">
    <source>
        <dbReference type="ARBA" id="ARBA00012888"/>
    </source>
</evidence>
<evidence type="ECO:0000256" key="9">
    <source>
        <dbReference type="PIRNR" id="PIRNR000452"/>
    </source>
</evidence>
<evidence type="ECO:0000313" key="12">
    <source>
        <dbReference type="Proteomes" id="UP000316429"/>
    </source>
</evidence>
<dbReference type="PROSITE" id="PS51186">
    <property type="entry name" value="GNAT"/>
    <property type="match status" value="1"/>
</dbReference>
<comment type="caution">
    <text evidence="11">The sequence shown here is derived from an EMBL/GenBank/DDBJ whole genome shotgun (WGS) entry which is preliminary data.</text>
</comment>
<protein>
    <recommendedName>
        <fullName evidence="3 9">Aminoglycoside N(6')-acetyltransferase type 1</fullName>
        <ecNumber evidence="2 9">2.3.1.82</ecNumber>
    </recommendedName>
    <alternativeName>
        <fullName evidence="7 9">Aminoglycoside resistance protein</fullName>
    </alternativeName>
</protein>
<dbReference type="PANTHER" id="PTHR43877">
    <property type="entry name" value="AMINOALKYLPHOSPHONATE N-ACETYLTRANSFERASE-RELATED-RELATED"/>
    <property type="match status" value="1"/>
</dbReference>
<dbReference type="NCBIfam" id="NF043067">
    <property type="entry name" value="AAC_6p_group_E"/>
    <property type="match status" value="1"/>
</dbReference>
<evidence type="ECO:0000256" key="7">
    <source>
        <dbReference type="ARBA" id="ARBA00029660"/>
    </source>
</evidence>
<evidence type="ECO:0000256" key="8">
    <source>
        <dbReference type="ARBA" id="ARBA00048923"/>
    </source>
</evidence>
<comment type="catalytic activity">
    <reaction evidence="8 9">
        <text>kanamycin B + acetyl-CoA = N(6')-acetylkanamycin B + CoA + H(+)</text>
        <dbReference type="Rhea" id="RHEA:16449"/>
        <dbReference type="ChEBI" id="CHEBI:15378"/>
        <dbReference type="ChEBI" id="CHEBI:57287"/>
        <dbReference type="ChEBI" id="CHEBI:57288"/>
        <dbReference type="ChEBI" id="CHEBI:58390"/>
        <dbReference type="ChEBI" id="CHEBI:58549"/>
        <dbReference type="EC" id="2.3.1.82"/>
    </reaction>
</comment>
<dbReference type="Pfam" id="PF00583">
    <property type="entry name" value="Acetyltransf_1"/>
    <property type="match status" value="1"/>
</dbReference>
<evidence type="ECO:0000256" key="6">
    <source>
        <dbReference type="ARBA" id="ARBA00023315"/>
    </source>
</evidence>
<dbReference type="Gene3D" id="3.40.630.30">
    <property type="match status" value="1"/>
</dbReference>
<dbReference type="GO" id="GO:0047663">
    <property type="term" value="F:aminoglycoside 6'-N-acetyltransferase activity"/>
    <property type="evidence" value="ECO:0007669"/>
    <property type="project" value="UniProtKB-EC"/>
</dbReference>
<proteinExistence type="predicted"/>
<evidence type="ECO:0000259" key="10">
    <source>
        <dbReference type="PROSITE" id="PS51186"/>
    </source>
</evidence>
<evidence type="ECO:0000256" key="3">
    <source>
        <dbReference type="ARBA" id="ARBA00017677"/>
    </source>
</evidence>
<dbReference type="SUPFAM" id="SSF55729">
    <property type="entry name" value="Acyl-CoA N-acyltransferases (Nat)"/>
    <property type="match status" value="1"/>
</dbReference>
<dbReference type="InterPro" id="IPR050832">
    <property type="entry name" value="Bact_Acetyltransf"/>
</dbReference>
<feature type="domain" description="N-acetyltransferase" evidence="10">
    <location>
        <begin position="4"/>
        <end position="150"/>
    </location>
</feature>
<dbReference type="InterPro" id="IPR016181">
    <property type="entry name" value="Acyl_CoA_acyltransferase"/>
</dbReference>
<dbReference type="InterPro" id="IPR000182">
    <property type="entry name" value="GNAT_dom"/>
</dbReference>
<dbReference type="RefSeq" id="WP_140828533.1">
    <property type="nucleotide sequence ID" value="NZ_VFYP01000001.1"/>
</dbReference>
<evidence type="ECO:0000256" key="1">
    <source>
        <dbReference type="ARBA" id="ARBA00011738"/>
    </source>
</evidence>
<sequence>MTRWLVRVAGAADLDGWGSLRHSLWPHLSPDGHREEVEAALAEPDRLVAFLCFDGAGQAVGLAEASLRSDYVNGCETSPVAFLEGIVVAPALRRQGIARALTSAVCDWARSKGVREIASDADIGNSASHAMHEALGFEETQRVVYFRRPL</sequence>
<dbReference type="OrthoDB" id="118633at2"/>
<dbReference type="EC" id="2.3.1.82" evidence="2 9"/>